<feature type="transmembrane region" description="Helical" evidence="1">
    <location>
        <begin position="103"/>
        <end position="125"/>
    </location>
</feature>
<protein>
    <submittedName>
        <fullName evidence="2">Uncharacterized protein</fullName>
    </submittedName>
</protein>
<feature type="transmembrane region" description="Helical" evidence="1">
    <location>
        <begin position="27"/>
        <end position="46"/>
    </location>
</feature>
<organism evidence="2 3">
    <name type="scientific">Oleiharenicola lentus</name>
    <dbReference type="NCBI Taxonomy" id="2508720"/>
    <lineage>
        <taxon>Bacteria</taxon>
        <taxon>Pseudomonadati</taxon>
        <taxon>Verrucomicrobiota</taxon>
        <taxon>Opitutia</taxon>
        <taxon>Opitutales</taxon>
        <taxon>Opitutaceae</taxon>
        <taxon>Oleiharenicola</taxon>
    </lineage>
</organism>
<dbReference type="RefSeq" id="WP_129046042.1">
    <property type="nucleotide sequence ID" value="NZ_SDHX01000001.1"/>
</dbReference>
<keyword evidence="3" id="KW-1185">Reference proteome</keyword>
<gene>
    <name evidence="2" type="ORF">ESB00_01925</name>
</gene>
<feature type="transmembrane region" description="Helical" evidence="1">
    <location>
        <begin position="58"/>
        <end position="83"/>
    </location>
</feature>
<evidence type="ECO:0000256" key="1">
    <source>
        <dbReference type="SAM" id="Phobius"/>
    </source>
</evidence>
<dbReference type="AlphaFoldDB" id="A0A4Q1C773"/>
<sequence>MEYLIGIGLAVAAFFFARFVGLDRDRAFYPTVMIVIALLYGLFAAIGGSRTALALESIGIVGFVLLAVLGFKSSLWLVVVALFGHGVYDFFHEHLFVNPGVPAWWPAFCSAYDITAAAGLAGLLLRPGAVPVTKPTSP</sequence>
<evidence type="ECO:0000313" key="3">
    <source>
        <dbReference type="Proteomes" id="UP000290218"/>
    </source>
</evidence>
<reference evidence="2 3" key="1">
    <citation type="submission" date="2019-01" db="EMBL/GenBank/DDBJ databases">
        <title>Lacunisphaera sp. strain TWA-58.</title>
        <authorList>
            <person name="Chen W.-M."/>
        </authorList>
    </citation>
    <scope>NUCLEOTIDE SEQUENCE [LARGE SCALE GENOMIC DNA]</scope>
    <source>
        <strain evidence="2 3">TWA-58</strain>
    </source>
</reference>
<comment type="caution">
    <text evidence="2">The sequence shown here is derived from an EMBL/GenBank/DDBJ whole genome shotgun (WGS) entry which is preliminary data.</text>
</comment>
<evidence type="ECO:0000313" key="2">
    <source>
        <dbReference type="EMBL" id="RXK54678.1"/>
    </source>
</evidence>
<dbReference type="EMBL" id="SDHX01000001">
    <property type="protein sequence ID" value="RXK54678.1"/>
    <property type="molecule type" value="Genomic_DNA"/>
</dbReference>
<keyword evidence="1" id="KW-1133">Transmembrane helix</keyword>
<keyword evidence="1" id="KW-0472">Membrane</keyword>
<keyword evidence="1" id="KW-0812">Transmembrane</keyword>
<dbReference type="OrthoDB" id="673341at2"/>
<proteinExistence type="predicted"/>
<accession>A0A4Q1C773</accession>
<name>A0A4Q1C773_9BACT</name>
<dbReference type="Proteomes" id="UP000290218">
    <property type="component" value="Unassembled WGS sequence"/>
</dbReference>